<dbReference type="EMBL" id="BDGG01000001">
    <property type="protein sequence ID" value="GAU90946.1"/>
    <property type="molecule type" value="Genomic_DNA"/>
</dbReference>
<gene>
    <name evidence="3" type="primary">RvY_03293-1</name>
    <name evidence="3" type="synonym">RvY_03293.1</name>
    <name evidence="3" type="ORF">RvY_03293</name>
</gene>
<feature type="domain" description="C-type lectin" evidence="2">
    <location>
        <begin position="73"/>
        <end position="172"/>
    </location>
</feature>
<evidence type="ECO:0000313" key="3">
    <source>
        <dbReference type="EMBL" id="GAU90946.1"/>
    </source>
</evidence>
<dbReference type="InterPro" id="IPR001304">
    <property type="entry name" value="C-type_lectin-like"/>
</dbReference>
<sequence>MFPGRIPRKSRANVTIPILPAICTMARRSSDPSVLLSLPFLLTGLYLLPKTELKTLPALSEAEFVLYPLKGSRDWLDAWLTCRRFKLQLAIILSVEENKLVEDLLFERNSQVSSEVPVMSGWLNLRRGIPFVEGEWDNGCSTTFTAFRGLDFHGDPGCAYIGPDGLWDIKRCVGEVDFAVCENRTGVCERFPVDKSGTCPDGFSHRCGQHCYWLSTEMDIDYGEFDNDNDARTNRTFPTSKLSFDLAEKQCRSLSGTLLQLLPEEELACLRSSLLAFLPAYTNDSLEVLYWTADNSSLNHTDGSPGEATNECSVRDQDGTAKKAPCQEVHNYVCQSQVLHRTVIEKDNAAEKRLKFIVAVSIVCLASLSFGCFLFINAYVCCKRHPSGYTPGARKRYPTISRNIDDTD</sequence>
<reference evidence="3 4" key="1">
    <citation type="journal article" date="2016" name="Nat. Commun.">
        <title>Extremotolerant tardigrade genome and improved radiotolerance of human cultured cells by tardigrade-unique protein.</title>
        <authorList>
            <person name="Hashimoto T."/>
            <person name="Horikawa D.D."/>
            <person name="Saito Y."/>
            <person name="Kuwahara H."/>
            <person name="Kozuka-Hata H."/>
            <person name="Shin-I T."/>
            <person name="Minakuchi Y."/>
            <person name="Ohishi K."/>
            <person name="Motoyama A."/>
            <person name="Aizu T."/>
            <person name="Enomoto A."/>
            <person name="Kondo K."/>
            <person name="Tanaka S."/>
            <person name="Hara Y."/>
            <person name="Koshikawa S."/>
            <person name="Sagara H."/>
            <person name="Miura T."/>
            <person name="Yokobori S."/>
            <person name="Miyagawa K."/>
            <person name="Suzuki Y."/>
            <person name="Kubo T."/>
            <person name="Oyama M."/>
            <person name="Kohara Y."/>
            <person name="Fujiyama A."/>
            <person name="Arakawa K."/>
            <person name="Katayama T."/>
            <person name="Toyoda A."/>
            <person name="Kunieda T."/>
        </authorList>
    </citation>
    <scope>NUCLEOTIDE SEQUENCE [LARGE SCALE GENOMIC DNA]</scope>
    <source>
        <strain evidence="3 4">YOKOZUNA-1</strain>
    </source>
</reference>
<keyword evidence="1" id="KW-0472">Membrane</keyword>
<dbReference type="SUPFAM" id="SSF56436">
    <property type="entry name" value="C-type lectin-like"/>
    <property type="match status" value="2"/>
</dbReference>
<keyword evidence="1" id="KW-1133">Transmembrane helix</keyword>
<dbReference type="AlphaFoldDB" id="A0A1D1UMJ9"/>
<keyword evidence="1" id="KW-0812">Transmembrane</keyword>
<evidence type="ECO:0000256" key="1">
    <source>
        <dbReference type="SAM" id="Phobius"/>
    </source>
</evidence>
<dbReference type="InterPro" id="IPR016186">
    <property type="entry name" value="C-type_lectin-like/link_sf"/>
</dbReference>
<evidence type="ECO:0000313" key="4">
    <source>
        <dbReference type="Proteomes" id="UP000186922"/>
    </source>
</evidence>
<evidence type="ECO:0000259" key="2">
    <source>
        <dbReference type="PROSITE" id="PS50041"/>
    </source>
</evidence>
<feature type="transmembrane region" description="Helical" evidence="1">
    <location>
        <begin position="356"/>
        <end position="380"/>
    </location>
</feature>
<dbReference type="CDD" id="cd00037">
    <property type="entry name" value="CLECT"/>
    <property type="match status" value="1"/>
</dbReference>
<organism evidence="3 4">
    <name type="scientific">Ramazzottius varieornatus</name>
    <name type="common">Water bear</name>
    <name type="synonym">Tardigrade</name>
    <dbReference type="NCBI Taxonomy" id="947166"/>
    <lineage>
        <taxon>Eukaryota</taxon>
        <taxon>Metazoa</taxon>
        <taxon>Ecdysozoa</taxon>
        <taxon>Tardigrada</taxon>
        <taxon>Eutardigrada</taxon>
        <taxon>Parachela</taxon>
        <taxon>Hypsibioidea</taxon>
        <taxon>Ramazzottiidae</taxon>
        <taxon>Ramazzottius</taxon>
    </lineage>
</organism>
<dbReference type="PROSITE" id="PS50041">
    <property type="entry name" value="C_TYPE_LECTIN_2"/>
    <property type="match status" value="1"/>
</dbReference>
<dbReference type="Gene3D" id="3.10.100.10">
    <property type="entry name" value="Mannose-Binding Protein A, subunit A"/>
    <property type="match status" value="2"/>
</dbReference>
<keyword evidence="4" id="KW-1185">Reference proteome</keyword>
<comment type="caution">
    <text evidence="3">The sequence shown here is derived from an EMBL/GenBank/DDBJ whole genome shotgun (WGS) entry which is preliminary data.</text>
</comment>
<proteinExistence type="predicted"/>
<accession>A0A1D1UMJ9</accession>
<dbReference type="InterPro" id="IPR016187">
    <property type="entry name" value="CTDL_fold"/>
</dbReference>
<dbReference type="Proteomes" id="UP000186922">
    <property type="component" value="Unassembled WGS sequence"/>
</dbReference>
<dbReference type="SMART" id="SM00034">
    <property type="entry name" value="CLECT"/>
    <property type="match status" value="2"/>
</dbReference>
<protein>
    <recommendedName>
        <fullName evidence="2">C-type lectin domain-containing protein</fullName>
    </recommendedName>
</protein>
<name>A0A1D1UMJ9_RAMVA</name>